<dbReference type="InterPro" id="IPR038158">
    <property type="entry name" value="H-NOX_domain_sf"/>
</dbReference>
<dbReference type="EMBL" id="JARBDR010000640">
    <property type="protein sequence ID" value="KAJ8310638.1"/>
    <property type="molecule type" value="Genomic_DNA"/>
</dbReference>
<dbReference type="Gene3D" id="3.90.1520.10">
    <property type="entry name" value="H-NOX domain"/>
    <property type="match status" value="1"/>
</dbReference>
<comment type="caution">
    <text evidence="2">The sequence shown here is derived from an EMBL/GenBank/DDBJ whole genome shotgun (WGS) entry which is preliminary data.</text>
</comment>
<dbReference type="InterPro" id="IPR024096">
    <property type="entry name" value="NO_sig/Golgi_transp_ligand-bd"/>
</dbReference>
<accession>A0ABQ9EZR3</accession>
<reference evidence="2 3" key="1">
    <citation type="submission" date="2022-12" db="EMBL/GenBank/DDBJ databases">
        <title>Chromosome-level genome of Tegillarca granosa.</title>
        <authorList>
            <person name="Kim J."/>
        </authorList>
    </citation>
    <scope>NUCLEOTIDE SEQUENCE [LARGE SCALE GENOMIC DNA]</scope>
    <source>
        <strain evidence="2">Teg-2019</strain>
        <tissue evidence="2">Adductor muscle</tissue>
    </source>
</reference>
<protein>
    <recommendedName>
        <fullName evidence="1">Heme NO-binding domain-containing protein</fullName>
    </recommendedName>
</protein>
<dbReference type="PANTHER" id="PTHR45655">
    <property type="entry name" value="GUANYLATE CYCLASE SOLUBLE SUBUNIT BETA-2"/>
    <property type="match status" value="1"/>
</dbReference>
<dbReference type="Proteomes" id="UP001217089">
    <property type="component" value="Unassembled WGS sequence"/>
</dbReference>
<organism evidence="2 3">
    <name type="scientific">Tegillarca granosa</name>
    <name type="common">Malaysian cockle</name>
    <name type="synonym">Anadara granosa</name>
    <dbReference type="NCBI Taxonomy" id="220873"/>
    <lineage>
        <taxon>Eukaryota</taxon>
        <taxon>Metazoa</taxon>
        <taxon>Spiralia</taxon>
        <taxon>Lophotrochozoa</taxon>
        <taxon>Mollusca</taxon>
        <taxon>Bivalvia</taxon>
        <taxon>Autobranchia</taxon>
        <taxon>Pteriomorphia</taxon>
        <taxon>Arcoida</taxon>
        <taxon>Arcoidea</taxon>
        <taxon>Arcidae</taxon>
        <taxon>Tegillarca</taxon>
    </lineage>
</organism>
<dbReference type="Pfam" id="PF07700">
    <property type="entry name" value="HNOB"/>
    <property type="match status" value="1"/>
</dbReference>
<dbReference type="PANTHER" id="PTHR45655:SF13">
    <property type="entry name" value="SOLUBLE GUANYLATE CYCLASE GCY-32-RELATED"/>
    <property type="match status" value="1"/>
</dbReference>
<gene>
    <name evidence="2" type="ORF">KUTeg_012503</name>
</gene>
<evidence type="ECO:0000313" key="3">
    <source>
        <dbReference type="Proteomes" id="UP001217089"/>
    </source>
</evidence>
<proteinExistence type="predicted"/>
<dbReference type="InterPro" id="IPR011644">
    <property type="entry name" value="Heme_NO-bd"/>
</dbReference>
<keyword evidence="3" id="KW-1185">Reference proteome</keyword>
<evidence type="ECO:0000313" key="2">
    <source>
        <dbReference type="EMBL" id="KAJ8310638.1"/>
    </source>
</evidence>
<evidence type="ECO:0000259" key="1">
    <source>
        <dbReference type="Pfam" id="PF07700"/>
    </source>
</evidence>
<sequence>MFLLVEFKTLKCTKRPSGMYKPDSKYYTNTGCIGTSGRYKPDSKYYTNTGCIGPRPSGMYKPDSKYYTNTGCIGPSGRYKPDSKYYTNTGCIGPRPSGMYKPDSKYYTNTGCIGPSGRYKPDSKYYTNTGCIGPRRSEMYNLTKSYNNNTGCIGPSGMYKPDKKWKSNTRCIRPSKMYNLAKKLKERIKYEHYGQLNIIIKNFVEERHGEEKWNKILKRLNLKENLEDPKCRHDDSITQRIIEEMISILGFQREALMTLIGEYFFKYLRKNEYDEMIRNLGIESARVYPEP</sequence>
<name>A0ABQ9EZR3_TEGGR</name>
<dbReference type="SUPFAM" id="SSF111126">
    <property type="entry name" value="Ligand-binding domain in the NO signalling and Golgi transport"/>
    <property type="match status" value="1"/>
</dbReference>
<feature type="domain" description="Heme NO-binding" evidence="1">
    <location>
        <begin position="193"/>
        <end position="281"/>
    </location>
</feature>